<dbReference type="AlphaFoldDB" id="A0A3G2JM89"/>
<dbReference type="Pfam" id="PF19040">
    <property type="entry name" value="SGNH"/>
    <property type="match status" value="1"/>
</dbReference>
<dbReference type="InterPro" id="IPR043968">
    <property type="entry name" value="SGNH"/>
</dbReference>
<keyword evidence="3 12" id="KW-0808">Transferase</keyword>
<dbReference type="GO" id="GO:0005886">
    <property type="term" value="C:plasma membrane"/>
    <property type="evidence" value="ECO:0007669"/>
    <property type="project" value="UniProtKB-SubCell"/>
</dbReference>
<dbReference type="Pfam" id="PF01757">
    <property type="entry name" value="Acyl_transf_3"/>
    <property type="match status" value="1"/>
</dbReference>
<comment type="subcellular location">
    <subcellularLocation>
        <location evidence="1">Cell membrane</location>
        <topology evidence="1">Multi-pass membrane protein</topology>
    </subcellularLocation>
</comment>
<sequence length="616" mass="67196">MSRDAAGRDPAMAVRDRVSRPGDGTVRIRALDGLRGLAVAAVLAHHGGIPWARGGFLGVDAFFVLSGYLITTLLLGEWTRTGGVRLAAFWARRGRRLLPALLLMLLAVCLVGPHLQMPSTDLGALRGDVLAALMYVANWRMIFRGTDYFTQTATPSLVQHTWSLGIEEQFYIIWPLLVIAVMRVSRARRCRTPAMLLLISVSGVAASSVLCWALFTGPADVGRVYFGSDTRALALLIGCAVAVVLARSTGYGLRHRSLLAGAAASGAIILVCLWSHFDGTEALLYPGGLLAGSLATAAVLVHVVTVTGSITARILSLGPLVLLGRTSYGVYLWHWPLFVWLDAERTGTLSALPSGPRLGPSTVAVPDGTATAPPRDDHSTGPVTSRPTGRHHRPGTPVSTVVMGDSIAWTLLHYLPPTPGVAVHDVTRQGCGLALGSPYRYFGTLHSVSRRCERWPADLRQAVDHYDPDIVVLFFGRWETMDREQDGRWRHIGDKVFDAYLRAQLDRAVGTAAAHGALVRLATEPYNRRGERPDGGVWPEDRPERVDRWNRMLRQVAAQRGPGVRILDLGRRLCPDGVFTWQVDGIRVRSDGVHLTPEGVRWLQPWLTSQLRNAAR</sequence>
<name>A0A3G2JM89_9ACTN</name>
<feature type="domain" description="SGNH" evidence="11">
    <location>
        <begin position="391"/>
        <end position="605"/>
    </location>
</feature>
<evidence type="ECO:0000313" key="12">
    <source>
        <dbReference type="EMBL" id="AYN42711.1"/>
    </source>
</evidence>
<evidence type="ECO:0000256" key="9">
    <source>
        <dbReference type="SAM" id="Phobius"/>
    </source>
</evidence>
<dbReference type="OrthoDB" id="3404679at2"/>
<proteinExistence type="predicted"/>
<feature type="transmembrane region" description="Helical" evidence="9">
    <location>
        <begin position="230"/>
        <end position="246"/>
    </location>
</feature>
<evidence type="ECO:0000256" key="2">
    <source>
        <dbReference type="ARBA" id="ARBA00022475"/>
    </source>
</evidence>
<dbReference type="PANTHER" id="PTHR23028:SF53">
    <property type="entry name" value="ACYL_TRANSF_3 DOMAIN-CONTAINING PROTEIN"/>
    <property type="match status" value="1"/>
</dbReference>
<evidence type="ECO:0000259" key="10">
    <source>
        <dbReference type="Pfam" id="PF01757"/>
    </source>
</evidence>
<dbReference type="Gene3D" id="3.40.50.1110">
    <property type="entry name" value="SGNH hydrolase"/>
    <property type="match status" value="1"/>
</dbReference>
<feature type="transmembrane region" description="Helical" evidence="9">
    <location>
        <begin position="162"/>
        <end position="182"/>
    </location>
</feature>
<dbReference type="KEGG" id="sdd:D9753_31850"/>
<evidence type="ECO:0000256" key="3">
    <source>
        <dbReference type="ARBA" id="ARBA00022679"/>
    </source>
</evidence>
<dbReference type="InterPro" id="IPR050879">
    <property type="entry name" value="Acyltransferase_3"/>
</dbReference>
<dbReference type="GO" id="GO:0009103">
    <property type="term" value="P:lipopolysaccharide biosynthetic process"/>
    <property type="evidence" value="ECO:0007669"/>
    <property type="project" value="TreeGrafter"/>
</dbReference>
<evidence type="ECO:0000259" key="11">
    <source>
        <dbReference type="Pfam" id="PF19040"/>
    </source>
</evidence>
<protein>
    <submittedName>
        <fullName evidence="12">Acyltransferase</fullName>
    </submittedName>
</protein>
<feature type="transmembrane region" description="Helical" evidence="9">
    <location>
        <begin position="258"/>
        <end position="277"/>
    </location>
</feature>
<feature type="transmembrane region" description="Helical" evidence="9">
    <location>
        <begin position="56"/>
        <end position="76"/>
    </location>
</feature>
<keyword evidence="4 9" id="KW-0812">Transmembrane</keyword>
<evidence type="ECO:0000256" key="7">
    <source>
        <dbReference type="ARBA" id="ARBA00023315"/>
    </source>
</evidence>
<evidence type="ECO:0000313" key="13">
    <source>
        <dbReference type="Proteomes" id="UP000268329"/>
    </source>
</evidence>
<accession>A0A3G2JM89</accession>
<evidence type="ECO:0000256" key="8">
    <source>
        <dbReference type="SAM" id="MobiDB-lite"/>
    </source>
</evidence>
<reference evidence="12 13" key="1">
    <citation type="submission" date="2018-10" db="EMBL/GenBank/DDBJ databases">
        <title>The genome of Streptomyces dangxiongensis Z022.</title>
        <authorList>
            <person name="Zhang B."/>
        </authorList>
    </citation>
    <scope>NUCLEOTIDE SEQUENCE [LARGE SCALE GENOMIC DNA]</scope>
    <source>
        <strain evidence="12 13">Z022</strain>
    </source>
</reference>
<keyword evidence="13" id="KW-1185">Reference proteome</keyword>
<feature type="transmembrane region" description="Helical" evidence="9">
    <location>
        <begin position="283"/>
        <end position="306"/>
    </location>
</feature>
<keyword evidence="5 9" id="KW-1133">Transmembrane helix</keyword>
<evidence type="ECO:0000256" key="6">
    <source>
        <dbReference type="ARBA" id="ARBA00023136"/>
    </source>
</evidence>
<dbReference type="InterPro" id="IPR036514">
    <property type="entry name" value="SGNH_hydro_sf"/>
</dbReference>
<dbReference type="SUPFAM" id="SSF52266">
    <property type="entry name" value="SGNH hydrolase"/>
    <property type="match status" value="1"/>
</dbReference>
<keyword evidence="2" id="KW-1003">Cell membrane</keyword>
<feature type="region of interest" description="Disordered" evidence="8">
    <location>
        <begin position="359"/>
        <end position="398"/>
    </location>
</feature>
<evidence type="ECO:0000256" key="1">
    <source>
        <dbReference type="ARBA" id="ARBA00004651"/>
    </source>
</evidence>
<feature type="domain" description="Acyltransferase 3" evidence="10">
    <location>
        <begin position="29"/>
        <end position="341"/>
    </location>
</feature>
<dbReference type="InterPro" id="IPR002656">
    <property type="entry name" value="Acyl_transf_3_dom"/>
</dbReference>
<keyword evidence="6 9" id="KW-0472">Membrane</keyword>
<organism evidence="12 13">
    <name type="scientific">Streptomyces dangxiongensis</name>
    <dbReference type="NCBI Taxonomy" id="1442032"/>
    <lineage>
        <taxon>Bacteria</taxon>
        <taxon>Bacillati</taxon>
        <taxon>Actinomycetota</taxon>
        <taxon>Actinomycetes</taxon>
        <taxon>Kitasatosporales</taxon>
        <taxon>Streptomycetaceae</taxon>
        <taxon>Streptomyces</taxon>
    </lineage>
</organism>
<dbReference type="GO" id="GO:0016747">
    <property type="term" value="F:acyltransferase activity, transferring groups other than amino-acyl groups"/>
    <property type="evidence" value="ECO:0007669"/>
    <property type="project" value="InterPro"/>
</dbReference>
<dbReference type="EMBL" id="CP033073">
    <property type="protein sequence ID" value="AYN42711.1"/>
    <property type="molecule type" value="Genomic_DNA"/>
</dbReference>
<gene>
    <name evidence="12" type="ORF">D9753_31850</name>
</gene>
<dbReference type="PANTHER" id="PTHR23028">
    <property type="entry name" value="ACETYLTRANSFERASE"/>
    <property type="match status" value="1"/>
</dbReference>
<keyword evidence="7 12" id="KW-0012">Acyltransferase</keyword>
<feature type="transmembrane region" description="Helical" evidence="9">
    <location>
        <begin position="194"/>
        <end position="215"/>
    </location>
</feature>
<dbReference type="Proteomes" id="UP000268329">
    <property type="component" value="Chromosome"/>
</dbReference>
<evidence type="ECO:0000256" key="4">
    <source>
        <dbReference type="ARBA" id="ARBA00022692"/>
    </source>
</evidence>
<feature type="transmembrane region" description="Helical" evidence="9">
    <location>
        <begin position="97"/>
        <end position="115"/>
    </location>
</feature>
<evidence type="ECO:0000256" key="5">
    <source>
        <dbReference type="ARBA" id="ARBA00022989"/>
    </source>
</evidence>